<dbReference type="STRING" id="643562.Daes_0182"/>
<dbReference type="eggNOG" id="ENOG5031IZM">
    <property type="taxonomic scope" value="Bacteria"/>
</dbReference>
<dbReference type="AlphaFoldDB" id="E6VV58"/>
<reference evidence="1 2" key="2">
    <citation type="journal article" date="2014" name="Genome Announc.">
        <title>Complete Genome Sequence of the Subsurface, Mesophilic Sulfate-Reducing Bacterium Desulfovibrio aespoeensis Aspo-2.</title>
        <authorList>
            <person name="Pedersen K."/>
            <person name="Bengtsson A."/>
            <person name="Edlund J."/>
            <person name="Rabe L."/>
            <person name="Hazen T."/>
            <person name="Chakraborty R."/>
            <person name="Goodwin L."/>
            <person name="Shapiro N."/>
        </authorList>
    </citation>
    <scope>NUCLEOTIDE SEQUENCE [LARGE SCALE GENOMIC DNA]</scope>
    <source>
        <strain evidence="2">ATCC 700646 / DSM 10631 / Aspo-2</strain>
    </source>
</reference>
<gene>
    <name evidence="1" type="ordered locus">Daes_0182</name>
</gene>
<accession>E6VV58</accession>
<dbReference type="HOGENOM" id="CLU_1254249_0_0_7"/>
<reference evidence="2" key="1">
    <citation type="submission" date="2010-12" db="EMBL/GenBank/DDBJ databases">
        <title>Complete sequence of Desulfovibrio aespoeensis Aspo-2.</title>
        <authorList>
            <consortium name="US DOE Joint Genome Institute"/>
            <person name="Lucas S."/>
            <person name="Copeland A."/>
            <person name="Lapidus A."/>
            <person name="Cheng J.-F."/>
            <person name="Goodwin L."/>
            <person name="Pitluck S."/>
            <person name="Chertkov O."/>
            <person name="Misra M."/>
            <person name="Detter J.C."/>
            <person name="Han C."/>
            <person name="Tapia R."/>
            <person name="Land M."/>
            <person name="Hauser L."/>
            <person name="Kyrpides N."/>
            <person name="Ivanova N."/>
            <person name="Ovchinnikova G."/>
            <person name="Pedersen K."/>
            <person name="Jagevall S."/>
            <person name="Hazen T."/>
            <person name="Woyke T."/>
        </authorList>
    </citation>
    <scope>NUCLEOTIDE SEQUENCE [LARGE SCALE GENOMIC DNA]</scope>
    <source>
        <strain evidence="2">ATCC 700646 / DSM 10631 / Aspo-2</strain>
    </source>
</reference>
<sequence length="220" mass="25305">MSEKQVRHIGDDQLVHGMPKRMVGAARLSSEKTISDGQKKKYWCYRPKLHACDKCQAMQGLWFEEKPGPVHPNCKCEIEEFEAVKVTGRADVIIVPPGVDLEANLAEARRIRKICESFFFVAKPLSSASFFLKCAWVVFNFKSGARYDYKLNGHPEYEDFGNYHYGLYTRALGLNATFTQAMAGFYQFLSRTSGWKFKETWFDDPRDNEMIRKGQAGFKK</sequence>
<protein>
    <submittedName>
        <fullName evidence="1">Uncharacterized protein</fullName>
    </submittedName>
</protein>
<name>E6VV58_PSEA9</name>
<dbReference type="EMBL" id="CP002431">
    <property type="protein sequence ID" value="ADU61209.1"/>
    <property type="molecule type" value="Genomic_DNA"/>
</dbReference>
<proteinExistence type="predicted"/>
<evidence type="ECO:0000313" key="2">
    <source>
        <dbReference type="Proteomes" id="UP000002191"/>
    </source>
</evidence>
<dbReference type="RefSeq" id="WP_013513146.1">
    <property type="nucleotide sequence ID" value="NC_014844.1"/>
</dbReference>
<keyword evidence="2" id="KW-1185">Reference proteome</keyword>
<evidence type="ECO:0000313" key="1">
    <source>
        <dbReference type="EMBL" id="ADU61209.1"/>
    </source>
</evidence>
<dbReference type="Proteomes" id="UP000002191">
    <property type="component" value="Chromosome"/>
</dbReference>
<dbReference type="KEGG" id="das:Daes_0182"/>
<organism evidence="1 2">
    <name type="scientific">Pseudodesulfovibrio aespoeensis (strain ATCC 700646 / DSM 10631 / Aspo-2)</name>
    <name type="common">Desulfovibrio aespoeensis</name>
    <dbReference type="NCBI Taxonomy" id="643562"/>
    <lineage>
        <taxon>Bacteria</taxon>
        <taxon>Pseudomonadati</taxon>
        <taxon>Thermodesulfobacteriota</taxon>
        <taxon>Desulfovibrionia</taxon>
        <taxon>Desulfovibrionales</taxon>
        <taxon>Desulfovibrionaceae</taxon>
    </lineage>
</organism>